<dbReference type="AlphaFoldDB" id="A0A235B7A6"/>
<evidence type="ECO:0000256" key="1">
    <source>
        <dbReference type="ARBA" id="ARBA00004236"/>
    </source>
</evidence>
<evidence type="ECO:0000256" key="6">
    <source>
        <dbReference type="ARBA" id="ARBA00022670"/>
    </source>
</evidence>
<dbReference type="EMBL" id="NOWF01000004">
    <property type="protein sequence ID" value="OYD08193.1"/>
    <property type="molecule type" value="Genomic_DNA"/>
</dbReference>
<dbReference type="GO" id="GO:0008360">
    <property type="term" value="P:regulation of cell shape"/>
    <property type="evidence" value="ECO:0007669"/>
    <property type="project" value="UniProtKB-KW"/>
</dbReference>
<keyword evidence="13" id="KW-0511">Multifunctional enzyme</keyword>
<evidence type="ECO:0000259" key="19">
    <source>
        <dbReference type="Pfam" id="PF00912"/>
    </source>
</evidence>
<evidence type="ECO:0000256" key="12">
    <source>
        <dbReference type="ARBA" id="ARBA00023136"/>
    </source>
</evidence>
<feature type="domain" description="Glycosyl transferase family 51" evidence="19">
    <location>
        <begin position="71"/>
        <end position="246"/>
    </location>
</feature>
<dbReference type="InterPro" id="IPR023346">
    <property type="entry name" value="Lysozyme-like_dom_sf"/>
</dbReference>
<evidence type="ECO:0000256" key="8">
    <source>
        <dbReference type="ARBA" id="ARBA00022679"/>
    </source>
</evidence>
<dbReference type="InterPro" id="IPR012338">
    <property type="entry name" value="Beta-lactam/transpept-like"/>
</dbReference>
<evidence type="ECO:0000256" key="13">
    <source>
        <dbReference type="ARBA" id="ARBA00023268"/>
    </source>
</evidence>
<accession>A0A235B7A6</accession>
<keyword evidence="12 17" id="KW-0472">Membrane</keyword>
<evidence type="ECO:0000313" key="21">
    <source>
        <dbReference type="Proteomes" id="UP000215459"/>
    </source>
</evidence>
<comment type="catalytic activity">
    <reaction evidence="16">
        <text>[GlcNAc-(1-&gt;4)-Mur2Ac(oyl-L-Ala-gamma-D-Glu-L-Lys-D-Ala-D-Ala)](n)-di-trans,octa-cis-undecaprenyl diphosphate + beta-D-GlcNAc-(1-&gt;4)-Mur2Ac(oyl-L-Ala-gamma-D-Glu-L-Lys-D-Ala-D-Ala)-di-trans,octa-cis-undecaprenyl diphosphate = [GlcNAc-(1-&gt;4)-Mur2Ac(oyl-L-Ala-gamma-D-Glu-L-Lys-D-Ala-D-Ala)](n+1)-di-trans,octa-cis-undecaprenyl diphosphate + di-trans,octa-cis-undecaprenyl diphosphate + H(+)</text>
        <dbReference type="Rhea" id="RHEA:23708"/>
        <dbReference type="Rhea" id="RHEA-COMP:9602"/>
        <dbReference type="Rhea" id="RHEA-COMP:9603"/>
        <dbReference type="ChEBI" id="CHEBI:15378"/>
        <dbReference type="ChEBI" id="CHEBI:58405"/>
        <dbReference type="ChEBI" id="CHEBI:60033"/>
        <dbReference type="ChEBI" id="CHEBI:78435"/>
        <dbReference type="EC" id="2.4.99.28"/>
    </reaction>
</comment>
<comment type="subcellular location">
    <subcellularLocation>
        <location evidence="1">Cell membrane</location>
    </subcellularLocation>
</comment>
<evidence type="ECO:0000256" key="14">
    <source>
        <dbReference type="ARBA" id="ARBA00023316"/>
    </source>
</evidence>
<keyword evidence="7" id="KW-0328">Glycosyltransferase</keyword>
<organism evidence="20 21">
    <name type="scientific">Paludifilum halophilum</name>
    <dbReference type="NCBI Taxonomy" id="1642702"/>
    <lineage>
        <taxon>Bacteria</taxon>
        <taxon>Bacillati</taxon>
        <taxon>Bacillota</taxon>
        <taxon>Bacilli</taxon>
        <taxon>Bacillales</taxon>
        <taxon>Thermoactinomycetaceae</taxon>
        <taxon>Paludifilum</taxon>
    </lineage>
</organism>
<evidence type="ECO:0000256" key="16">
    <source>
        <dbReference type="ARBA" id="ARBA00049902"/>
    </source>
</evidence>
<dbReference type="GO" id="GO:0071555">
    <property type="term" value="P:cell wall organization"/>
    <property type="evidence" value="ECO:0007669"/>
    <property type="project" value="UniProtKB-KW"/>
</dbReference>
<gene>
    <name evidence="20" type="ORF">CHM34_07495</name>
</gene>
<dbReference type="OrthoDB" id="9766909at2"/>
<proteinExistence type="inferred from homology"/>
<dbReference type="GO" id="GO:0008955">
    <property type="term" value="F:peptidoglycan glycosyltransferase activity"/>
    <property type="evidence" value="ECO:0007669"/>
    <property type="project" value="UniProtKB-EC"/>
</dbReference>
<dbReference type="Pfam" id="PF00912">
    <property type="entry name" value="Transgly"/>
    <property type="match status" value="1"/>
</dbReference>
<comment type="caution">
    <text evidence="20">The sequence shown here is derived from an EMBL/GenBank/DDBJ whole genome shotgun (WGS) entry which is preliminary data.</text>
</comment>
<keyword evidence="11" id="KW-0573">Peptidoglycan synthesis</keyword>
<evidence type="ECO:0000256" key="7">
    <source>
        <dbReference type="ARBA" id="ARBA00022676"/>
    </source>
</evidence>
<evidence type="ECO:0000256" key="17">
    <source>
        <dbReference type="SAM" id="Phobius"/>
    </source>
</evidence>
<dbReference type="SUPFAM" id="SSF56601">
    <property type="entry name" value="beta-lactamase/transpeptidase-like"/>
    <property type="match status" value="1"/>
</dbReference>
<evidence type="ECO:0000313" key="20">
    <source>
        <dbReference type="EMBL" id="OYD08193.1"/>
    </source>
</evidence>
<dbReference type="NCBIfam" id="TIGR02074">
    <property type="entry name" value="PBP_1a_fam"/>
    <property type="match status" value="1"/>
</dbReference>
<feature type="domain" description="Penicillin-binding protein transpeptidase" evidence="18">
    <location>
        <begin position="338"/>
        <end position="563"/>
    </location>
</feature>
<keyword evidence="10" id="KW-0133">Cell shape</keyword>
<dbReference type="InterPro" id="IPR001460">
    <property type="entry name" value="PCN-bd_Tpept"/>
</dbReference>
<dbReference type="GO" id="GO:0006508">
    <property type="term" value="P:proteolysis"/>
    <property type="evidence" value="ECO:0007669"/>
    <property type="project" value="UniProtKB-KW"/>
</dbReference>
<dbReference type="GO" id="GO:0008658">
    <property type="term" value="F:penicillin binding"/>
    <property type="evidence" value="ECO:0007669"/>
    <property type="project" value="InterPro"/>
</dbReference>
<dbReference type="GO" id="GO:0030288">
    <property type="term" value="C:outer membrane-bounded periplasmic space"/>
    <property type="evidence" value="ECO:0007669"/>
    <property type="project" value="TreeGrafter"/>
</dbReference>
<dbReference type="FunFam" id="1.10.3810.10:FF:000001">
    <property type="entry name" value="Penicillin-binding protein 1A"/>
    <property type="match status" value="1"/>
</dbReference>
<evidence type="ECO:0000256" key="15">
    <source>
        <dbReference type="ARBA" id="ARBA00034000"/>
    </source>
</evidence>
<keyword evidence="17" id="KW-1133">Transmembrane helix</keyword>
<dbReference type="Gene3D" id="3.40.710.10">
    <property type="entry name" value="DD-peptidase/beta-lactamase superfamily"/>
    <property type="match status" value="1"/>
</dbReference>
<keyword evidence="9" id="KW-0378">Hydrolase</keyword>
<feature type="transmembrane region" description="Helical" evidence="17">
    <location>
        <begin position="28"/>
        <end position="50"/>
    </location>
</feature>
<keyword evidence="5" id="KW-0121">Carboxypeptidase</keyword>
<evidence type="ECO:0000256" key="3">
    <source>
        <dbReference type="ARBA" id="ARBA00007739"/>
    </source>
</evidence>
<keyword evidence="17" id="KW-0812">Transmembrane</keyword>
<evidence type="ECO:0000256" key="10">
    <source>
        <dbReference type="ARBA" id="ARBA00022960"/>
    </source>
</evidence>
<dbReference type="Proteomes" id="UP000215459">
    <property type="component" value="Unassembled WGS sequence"/>
</dbReference>
<keyword evidence="6" id="KW-0645">Protease</keyword>
<dbReference type="InterPro" id="IPR036950">
    <property type="entry name" value="PBP_transglycosylase"/>
</dbReference>
<dbReference type="InterPro" id="IPR050396">
    <property type="entry name" value="Glycosyltr_51/Transpeptidase"/>
</dbReference>
<evidence type="ECO:0000256" key="2">
    <source>
        <dbReference type="ARBA" id="ARBA00007090"/>
    </source>
</evidence>
<keyword evidence="21" id="KW-1185">Reference proteome</keyword>
<dbReference type="Pfam" id="PF00905">
    <property type="entry name" value="Transpeptidase"/>
    <property type="match status" value="1"/>
</dbReference>
<dbReference type="PANTHER" id="PTHR32282:SF11">
    <property type="entry name" value="PENICILLIN-BINDING PROTEIN 1B"/>
    <property type="match status" value="1"/>
</dbReference>
<evidence type="ECO:0000256" key="11">
    <source>
        <dbReference type="ARBA" id="ARBA00022984"/>
    </source>
</evidence>
<dbReference type="Gene3D" id="1.10.3810.10">
    <property type="entry name" value="Biosynthetic peptidoglycan transglycosylase-like"/>
    <property type="match status" value="1"/>
</dbReference>
<sequence>MDRSLPPDSSRHWEEIPFVRWWNRGKRIARWILITLLATAAMALITILYLQSKPLPPPEIRMTSQIYDIRGQVIDHLDKGEHREPVRLDQVSDSLIDATLAVEDRRFYEHWGFSPRGILRAAWANLKSGQVTQGASTITQQLARNLYLTHDRTFSRKLKEAALTAQLELHYSKDEILEMYLNKIYYGNGAYGAERAAQTYFGKKAGDLTLAESAMLAGIPRGPKWYSPLENPRRASKRQHAILDQMVQSGAITEKEATKAKQQTLVYAKPPEPTPAKAPYFRDYVVQTAISQFGLDEAQVRSGGLNIYTTLDLEMQKKAKQAFDQYLGDQGSLQGALISIQPGTGQIRAMVGGKDYSRSQYNRVFGKRQPGSTFKPILYLTALERGFTPITRFESKPTAFRYEGGVYRPTNYHNRYANRLITMEEALATSDNIYAVHTHLSLGEKAVVKTAKRMGMKSRLKAVPSLALGSSAVSPYEMAQVYTTLAAGGVYHPPTAILRIEDADGNLVAQSRSRAVQAVPRPAAFVLTHMLRKVFSPEGTASRIQQMLPRPAAGKTGSTDWDSWLSGYTPDLATTVWIGYDRARPLPRGTSRQTHNIWGTYMREALKGSPPRTFSPPKGVVSVKVDPETESLATNSCPHSVKTYFIRGTEPTQACSLHPAKPEQPSKSPSLWERIKKWWSG</sequence>
<reference evidence="20 21" key="1">
    <citation type="submission" date="2017-07" db="EMBL/GenBank/DDBJ databases">
        <title>The genome sequence of Paludifilum halophilum highlights mechanisms for microbial adaptation to high salt environemnts.</title>
        <authorList>
            <person name="Belbahri L."/>
        </authorList>
    </citation>
    <scope>NUCLEOTIDE SEQUENCE [LARGE SCALE GENOMIC DNA]</scope>
    <source>
        <strain evidence="20 21">DSM 102817</strain>
    </source>
</reference>
<comment type="similarity">
    <text evidence="3">In the N-terminal section; belongs to the glycosyltransferase 51 family.</text>
</comment>
<name>A0A235B7A6_9BACL</name>
<dbReference type="GO" id="GO:0009252">
    <property type="term" value="P:peptidoglycan biosynthetic process"/>
    <property type="evidence" value="ECO:0007669"/>
    <property type="project" value="UniProtKB-KW"/>
</dbReference>
<keyword evidence="14" id="KW-0961">Cell wall biogenesis/degradation</keyword>
<keyword evidence="8" id="KW-0808">Transferase</keyword>
<evidence type="ECO:0000256" key="4">
    <source>
        <dbReference type="ARBA" id="ARBA00022475"/>
    </source>
</evidence>
<evidence type="ECO:0000259" key="18">
    <source>
        <dbReference type="Pfam" id="PF00905"/>
    </source>
</evidence>
<dbReference type="InterPro" id="IPR001264">
    <property type="entry name" value="Glyco_trans_51"/>
</dbReference>
<comment type="similarity">
    <text evidence="2">In the C-terminal section; belongs to the transpeptidase family.</text>
</comment>
<dbReference type="GO" id="GO:0005886">
    <property type="term" value="C:plasma membrane"/>
    <property type="evidence" value="ECO:0007669"/>
    <property type="project" value="UniProtKB-SubCell"/>
</dbReference>
<evidence type="ECO:0000256" key="5">
    <source>
        <dbReference type="ARBA" id="ARBA00022645"/>
    </source>
</evidence>
<dbReference type="SUPFAM" id="SSF53955">
    <property type="entry name" value="Lysozyme-like"/>
    <property type="match status" value="1"/>
</dbReference>
<evidence type="ECO:0000256" key="9">
    <source>
        <dbReference type="ARBA" id="ARBA00022801"/>
    </source>
</evidence>
<dbReference type="GO" id="GO:0009002">
    <property type="term" value="F:serine-type D-Ala-D-Ala carboxypeptidase activity"/>
    <property type="evidence" value="ECO:0007669"/>
    <property type="project" value="UniProtKB-EC"/>
</dbReference>
<protein>
    <submittedName>
        <fullName evidence="20">Uncharacterized protein</fullName>
    </submittedName>
</protein>
<keyword evidence="4" id="KW-1003">Cell membrane</keyword>
<dbReference type="PANTHER" id="PTHR32282">
    <property type="entry name" value="BINDING PROTEIN TRANSPEPTIDASE, PUTATIVE-RELATED"/>
    <property type="match status" value="1"/>
</dbReference>
<comment type="catalytic activity">
    <reaction evidence="15">
        <text>Preferential cleavage: (Ac)2-L-Lys-D-Ala-|-D-Ala. Also transpeptidation of peptidyl-alanyl moieties that are N-acyl substituents of D-alanine.</text>
        <dbReference type="EC" id="3.4.16.4"/>
    </reaction>
</comment>